<keyword evidence="1" id="KW-0732">Signal</keyword>
<name>A0A6B0UAQ6_IXORI</name>
<dbReference type="AlphaFoldDB" id="A0A6B0UAQ6"/>
<protein>
    <submittedName>
        <fullName evidence="2">Putative secreted protein</fullName>
    </submittedName>
</protein>
<proteinExistence type="predicted"/>
<organism evidence="2">
    <name type="scientific">Ixodes ricinus</name>
    <name type="common">Common tick</name>
    <name type="synonym">Acarus ricinus</name>
    <dbReference type="NCBI Taxonomy" id="34613"/>
    <lineage>
        <taxon>Eukaryota</taxon>
        <taxon>Metazoa</taxon>
        <taxon>Ecdysozoa</taxon>
        <taxon>Arthropoda</taxon>
        <taxon>Chelicerata</taxon>
        <taxon>Arachnida</taxon>
        <taxon>Acari</taxon>
        <taxon>Parasitiformes</taxon>
        <taxon>Ixodida</taxon>
        <taxon>Ixodoidea</taxon>
        <taxon>Ixodidae</taxon>
        <taxon>Ixodinae</taxon>
        <taxon>Ixodes</taxon>
    </lineage>
</organism>
<evidence type="ECO:0000256" key="1">
    <source>
        <dbReference type="SAM" id="SignalP"/>
    </source>
</evidence>
<reference evidence="2" key="1">
    <citation type="submission" date="2019-12" db="EMBL/GenBank/DDBJ databases">
        <title>An insight into the sialome of adult female Ixodes ricinus ticks feeding for 6 days.</title>
        <authorList>
            <person name="Perner J."/>
            <person name="Ribeiro J.M.C."/>
        </authorList>
    </citation>
    <scope>NUCLEOTIDE SEQUENCE</scope>
    <source>
        <strain evidence="2">Semi-engorged</strain>
        <tissue evidence="2">Salivary glands</tissue>
    </source>
</reference>
<feature type="chain" id="PRO_5025445980" evidence="1">
    <location>
        <begin position="17"/>
        <end position="103"/>
    </location>
</feature>
<evidence type="ECO:0000313" key="2">
    <source>
        <dbReference type="EMBL" id="MXU88698.1"/>
    </source>
</evidence>
<accession>A0A6B0UAQ6</accession>
<sequence length="103" mass="11231">MFVFVIFFFSRFQSVSYPVHVAACGRLREPTTTRRRLAGGFLSSCVLLAAGVRSRGGEDTCCSFVHLAGTRPASPFVRTTPVVCLTNAVPATPPPRRGRRSDK</sequence>
<dbReference type="EMBL" id="GIFC01006615">
    <property type="protein sequence ID" value="MXU88698.1"/>
    <property type="molecule type" value="Transcribed_RNA"/>
</dbReference>
<feature type="signal peptide" evidence="1">
    <location>
        <begin position="1"/>
        <end position="16"/>
    </location>
</feature>